<reference evidence="1 2" key="1">
    <citation type="submission" date="2015-01" db="EMBL/GenBank/DDBJ databases">
        <title>Evolution of Trichinella species and genotypes.</title>
        <authorList>
            <person name="Korhonen P.K."/>
            <person name="Edoardo P."/>
            <person name="Giuseppe L.R."/>
            <person name="Gasser R.B."/>
        </authorList>
    </citation>
    <scope>NUCLEOTIDE SEQUENCE [LARGE SCALE GENOMIC DNA]</scope>
    <source>
        <strain evidence="1">ISS1029</strain>
    </source>
</reference>
<evidence type="ECO:0000313" key="2">
    <source>
        <dbReference type="Proteomes" id="UP000055024"/>
    </source>
</evidence>
<dbReference type="EMBL" id="JYDP01000009">
    <property type="protein sequence ID" value="KRZ16818.1"/>
    <property type="molecule type" value="Genomic_DNA"/>
</dbReference>
<feature type="non-terminal residue" evidence="1">
    <location>
        <position position="86"/>
    </location>
</feature>
<comment type="caution">
    <text evidence="1">The sequence shown here is derived from an EMBL/GenBank/DDBJ whole genome shotgun (WGS) entry which is preliminary data.</text>
</comment>
<name>A0A0V1I3I6_9BILA</name>
<gene>
    <name evidence="1" type="ORF">T11_4237</name>
</gene>
<keyword evidence="2" id="KW-1185">Reference proteome</keyword>
<organism evidence="1 2">
    <name type="scientific">Trichinella zimbabwensis</name>
    <dbReference type="NCBI Taxonomy" id="268475"/>
    <lineage>
        <taxon>Eukaryota</taxon>
        <taxon>Metazoa</taxon>
        <taxon>Ecdysozoa</taxon>
        <taxon>Nematoda</taxon>
        <taxon>Enoplea</taxon>
        <taxon>Dorylaimia</taxon>
        <taxon>Trichinellida</taxon>
        <taxon>Trichinellidae</taxon>
        <taxon>Trichinella</taxon>
    </lineage>
</organism>
<dbReference type="Proteomes" id="UP000055024">
    <property type="component" value="Unassembled WGS sequence"/>
</dbReference>
<protein>
    <submittedName>
        <fullName evidence="1">Uncharacterized protein</fullName>
    </submittedName>
</protein>
<evidence type="ECO:0000313" key="1">
    <source>
        <dbReference type="EMBL" id="KRZ16818.1"/>
    </source>
</evidence>
<proteinExistence type="predicted"/>
<dbReference type="AlphaFoldDB" id="A0A0V1I3I6"/>
<accession>A0A0V1I3I6</accession>
<sequence length="86" mass="9939">MKPILKVYTESVSRINKTLIHQVGSENATANDLWIRNSKYTEAQQRTVAFTAQYWYNGAVLKNYIAYQLLFVTTYSFTSNYCTSIP</sequence>